<dbReference type="Pfam" id="PF13556">
    <property type="entry name" value="HTH_30"/>
    <property type="match status" value="1"/>
</dbReference>
<dbReference type="InterPro" id="IPR012914">
    <property type="entry name" value="PucR_dom"/>
</dbReference>
<accession>A0A0A6VTU6</accession>
<comment type="caution">
    <text evidence="4">The sequence shown here is derived from an EMBL/GenBank/DDBJ whole genome shotgun (WGS) entry which is preliminary data.</text>
</comment>
<evidence type="ECO:0000259" key="3">
    <source>
        <dbReference type="Pfam" id="PF13556"/>
    </source>
</evidence>
<organism evidence="4 5">
    <name type="scientific">Kocuria rosea subsp. polaris</name>
    <dbReference type="NCBI Taxonomy" id="136273"/>
    <lineage>
        <taxon>Bacteria</taxon>
        <taxon>Bacillati</taxon>
        <taxon>Actinomycetota</taxon>
        <taxon>Actinomycetes</taxon>
        <taxon>Micrococcales</taxon>
        <taxon>Micrococcaceae</taxon>
        <taxon>Kocuria</taxon>
    </lineage>
</organism>
<evidence type="ECO:0000313" key="5">
    <source>
        <dbReference type="Proteomes" id="UP000030466"/>
    </source>
</evidence>
<evidence type="ECO:0000313" key="4">
    <source>
        <dbReference type="EMBL" id="KHD97688.1"/>
    </source>
</evidence>
<dbReference type="InterPro" id="IPR051448">
    <property type="entry name" value="CdaR-like_regulators"/>
</dbReference>
<evidence type="ECO:0000256" key="1">
    <source>
        <dbReference type="SAM" id="Coils"/>
    </source>
</evidence>
<dbReference type="EMBL" id="JSUH01000006">
    <property type="protein sequence ID" value="KHD97688.1"/>
    <property type="molecule type" value="Genomic_DNA"/>
</dbReference>
<dbReference type="PANTHER" id="PTHR33744:SF1">
    <property type="entry name" value="DNA-BINDING TRANSCRIPTIONAL ACTIVATOR ADER"/>
    <property type="match status" value="1"/>
</dbReference>
<dbReference type="InterPro" id="IPR042070">
    <property type="entry name" value="PucR_C-HTH_sf"/>
</dbReference>
<protein>
    <recommendedName>
        <fullName evidence="6">PucR family transcriptional regulator</fullName>
    </recommendedName>
</protein>
<reference evidence="4 5" key="1">
    <citation type="journal article" date="2003" name="Int. J. Syst. Evol. Microbiol.">
        <title>Kocuria polaris sp. nov., an orange-pigmented psychrophilic bacterium isolated from an Antarctic cyanobacterial mat sample.</title>
        <authorList>
            <person name="Reddy G.S."/>
            <person name="Prakash J.S."/>
            <person name="Prabahar V."/>
            <person name="Matsumoto G.I."/>
            <person name="Stackebrandt E."/>
            <person name="Shivaji S."/>
        </authorList>
    </citation>
    <scope>NUCLEOTIDE SEQUENCE [LARGE SCALE GENOMIC DNA]</scope>
    <source>
        <strain evidence="4 5">CMS 76or</strain>
    </source>
</reference>
<dbReference type="PANTHER" id="PTHR33744">
    <property type="entry name" value="CARBOHYDRATE DIACID REGULATOR"/>
    <property type="match status" value="1"/>
</dbReference>
<dbReference type="InterPro" id="IPR025736">
    <property type="entry name" value="PucR_C-HTH_dom"/>
</dbReference>
<dbReference type="Gene3D" id="1.10.10.2840">
    <property type="entry name" value="PucR C-terminal helix-turn-helix domain"/>
    <property type="match status" value="1"/>
</dbReference>
<proteinExistence type="predicted"/>
<evidence type="ECO:0008006" key="6">
    <source>
        <dbReference type="Google" id="ProtNLM"/>
    </source>
</evidence>
<name>A0A0A6VTU6_KOCRO</name>
<gene>
    <name evidence="4" type="ORF">GY22_08245</name>
</gene>
<feature type="domain" description="PucR C-terminal helix-turn-helix" evidence="3">
    <location>
        <begin position="449"/>
        <end position="504"/>
    </location>
</feature>
<feature type="coiled-coil region" evidence="1">
    <location>
        <begin position="464"/>
        <end position="491"/>
    </location>
</feature>
<dbReference type="Pfam" id="PF07905">
    <property type="entry name" value="PucR"/>
    <property type="match status" value="1"/>
</dbReference>
<keyword evidence="5" id="KW-1185">Reference proteome</keyword>
<dbReference type="AlphaFoldDB" id="A0A0A6VTU6"/>
<keyword evidence="1" id="KW-0175">Coiled coil</keyword>
<feature type="domain" description="Purine catabolism PurC-like" evidence="2">
    <location>
        <begin position="7"/>
        <end position="122"/>
    </location>
</feature>
<evidence type="ECO:0000259" key="2">
    <source>
        <dbReference type="Pfam" id="PF07905"/>
    </source>
</evidence>
<sequence>MVTVAQVLGLPGLGLEPVVEAATDLPVSWVVTSELADPTPYLEGGEVLLLTGLHTSARAHSWTEYVRRLTDRGVVALGLGVGGRLSYLRVPDALAAACRDAGLTLFRVPERTPFLGIIRAAAEMRAAEARTALETMLSEQRRLTRAAVGRNGPARVVRTLVSVLGGGWAGVCAADARIVERSGPGLPELPAGRTLPELLDRLRPAGLRGSLSESGPAGAVVVHPLGVDGAPQSYLVVVLPGPVDPVRTGVIATAVALLSLHAERAAEQALFRRRVRAGALALLLNGEVRSADALLGVADDTTWSTAPRVRVARLRGGAEELRDGVRRLEAQAAHGARPVLVGAPATEPGGEQTVAVLLEDLPERLAEVRAAAEASGLRAGIGGPAAVHETDASDREAREALERTTDRQHVGTWDDLVAGGVAGLLPPETARAWARQLLGPVDGAGRLSLLRTFLAHNGNRSGTAESLGIHRNTLQQRLQEIEEALGRSVDDPQLRAELWIALRLSDRPDRSAP</sequence>
<dbReference type="RefSeq" id="WP_035925979.1">
    <property type="nucleotide sequence ID" value="NZ_JSUH01000006.1"/>
</dbReference>
<dbReference type="SUPFAM" id="SSF46689">
    <property type="entry name" value="Homeodomain-like"/>
    <property type="match status" value="1"/>
</dbReference>
<dbReference type="OrthoDB" id="8450798at2"/>
<dbReference type="InterPro" id="IPR009057">
    <property type="entry name" value="Homeodomain-like_sf"/>
</dbReference>
<dbReference type="Proteomes" id="UP000030466">
    <property type="component" value="Unassembled WGS sequence"/>
</dbReference>